<sequence length="90" mass="10142">MDRQLAVLRHQLQALFQDLRQQDSIERATQRQHVAPLRRQFPVSVCQELAGFSHEVRRPTALALLVPKAGHAGDRLMSHPQTAPGSARRS</sequence>
<evidence type="ECO:0000313" key="2">
    <source>
        <dbReference type="Proteomes" id="UP000054396"/>
    </source>
</evidence>
<dbReference type="Proteomes" id="UP000054396">
    <property type="component" value="Unassembled WGS sequence"/>
</dbReference>
<dbReference type="EMBL" id="LPXO01000009">
    <property type="protein sequence ID" value="KUF10025.1"/>
    <property type="molecule type" value="Genomic_DNA"/>
</dbReference>
<gene>
    <name evidence="1" type="ORF">AVJ23_14880</name>
</gene>
<reference evidence="1 2" key="1">
    <citation type="submission" date="2015-12" db="EMBL/GenBank/DDBJ databases">
        <authorList>
            <person name="Shamseldin A."/>
            <person name="Moawad H."/>
            <person name="Abd El-Rahim W.M."/>
            <person name="Sadowsky M.J."/>
        </authorList>
    </citation>
    <scope>NUCLEOTIDE SEQUENCE [LARGE SCALE GENOMIC DNA]</scope>
    <source>
        <strain evidence="1 2">SJ5A-1</strain>
    </source>
</reference>
<name>A0A0W7WHH0_9RHOB</name>
<accession>A0A0W7WHH0</accession>
<dbReference type="AlphaFoldDB" id="A0A0W7WHH0"/>
<organism evidence="1 2">
    <name type="scientific">Pseudoponticoccus marisrubri</name>
    <dbReference type="NCBI Taxonomy" id="1685382"/>
    <lineage>
        <taxon>Bacteria</taxon>
        <taxon>Pseudomonadati</taxon>
        <taxon>Pseudomonadota</taxon>
        <taxon>Alphaproteobacteria</taxon>
        <taxon>Rhodobacterales</taxon>
        <taxon>Roseobacteraceae</taxon>
        <taxon>Pseudoponticoccus</taxon>
    </lineage>
</organism>
<evidence type="ECO:0000313" key="1">
    <source>
        <dbReference type="EMBL" id="KUF10025.1"/>
    </source>
</evidence>
<dbReference type="STRING" id="1685382.AVJ23_14880"/>
<keyword evidence="2" id="KW-1185">Reference proteome</keyword>
<comment type="caution">
    <text evidence="1">The sequence shown here is derived from an EMBL/GenBank/DDBJ whole genome shotgun (WGS) entry which is preliminary data.</text>
</comment>
<protein>
    <submittedName>
        <fullName evidence="1">Uncharacterized protein</fullName>
    </submittedName>
</protein>
<proteinExistence type="predicted"/>